<gene>
    <name evidence="3" type="ORF">BDZ94DRAFT_1302338</name>
</gene>
<organism evidence="3 4">
    <name type="scientific">Collybia nuda</name>
    <dbReference type="NCBI Taxonomy" id="64659"/>
    <lineage>
        <taxon>Eukaryota</taxon>
        <taxon>Fungi</taxon>
        <taxon>Dikarya</taxon>
        <taxon>Basidiomycota</taxon>
        <taxon>Agaricomycotina</taxon>
        <taxon>Agaricomycetes</taxon>
        <taxon>Agaricomycetidae</taxon>
        <taxon>Agaricales</taxon>
        <taxon>Tricholomatineae</taxon>
        <taxon>Clitocybaceae</taxon>
        <taxon>Collybia</taxon>
    </lineage>
</organism>
<dbReference type="OrthoDB" id="2013972at2759"/>
<dbReference type="CDD" id="cd02440">
    <property type="entry name" value="AdoMet_MTases"/>
    <property type="match status" value="1"/>
</dbReference>
<comment type="caution">
    <text evidence="3">The sequence shown here is derived from an EMBL/GenBank/DDBJ whole genome shotgun (WGS) entry which is preliminary data.</text>
</comment>
<dbReference type="InterPro" id="IPR041698">
    <property type="entry name" value="Methyltransf_25"/>
</dbReference>
<evidence type="ECO:0000256" key="1">
    <source>
        <dbReference type="SAM" id="MobiDB-lite"/>
    </source>
</evidence>
<dbReference type="SUPFAM" id="SSF53335">
    <property type="entry name" value="S-adenosyl-L-methionine-dependent methyltransferases"/>
    <property type="match status" value="1"/>
</dbReference>
<feature type="domain" description="Methyltransferase" evidence="2">
    <location>
        <begin position="63"/>
        <end position="161"/>
    </location>
</feature>
<sequence length="519" mass="58686">MTSQNVEASLMEKRTFRRKRGDVPYPVVHSTCMSNFDTWDSMFINSCCRSLSIHQFEKPPAVVLDLGCGTGFWAIEAAKHWLTSTIVGYDIKPMQPRLFDMEPYTNIAHRVRWVHGNLLDGLDLPSAHFDFVRIVNIGLGVPEDEWQFVFEEVARVMKSGGVLEIIEEDPIFPCELPLQHTTRPKPRLLPITVNPSPLSEATFSGTYSSKSSATLTSDPSWSSTLDQRFDLRSSKSALSLVSLSPTLSPRSPVSPSSSTNNFATRESFSSDVDSITDPRDHSKLKEAWEAMLTVKFLSRNLLSILPFYLSSTFVDVRTNPPLKIILPPSSYHLQQIQRRSGDSVSSDWTMSDSVYDNRFCPSTHSTHSSNSLDFDEPQCPFSSTWIPMHLARTVRTVQGCKEAIWEQYQKLYSGLMIAHTNRPDAIVPQKASSREAFETEWASWENDMMDRVGMRGTIFSQFAWSEPPGEHPDWRIWRTTLNKVENASETPSLRSPASSDHHRAVSICRSMRGYVAFKA</sequence>
<dbReference type="Gene3D" id="3.40.50.150">
    <property type="entry name" value="Vaccinia Virus protein VP39"/>
    <property type="match status" value="1"/>
</dbReference>
<dbReference type="GO" id="GO:0008168">
    <property type="term" value="F:methyltransferase activity"/>
    <property type="evidence" value="ECO:0007669"/>
    <property type="project" value="TreeGrafter"/>
</dbReference>
<proteinExistence type="predicted"/>
<dbReference type="PANTHER" id="PTHR43591:SF24">
    <property type="entry name" value="2-METHOXY-6-POLYPRENYL-1,4-BENZOQUINOL METHYLASE, MITOCHONDRIAL"/>
    <property type="match status" value="1"/>
</dbReference>
<reference evidence="3" key="1">
    <citation type="submission" date="2020-11" db="EMBL/GenBank/DDBJ databases">
        <authorList>
            <consortium name="DOE Joint Genome Institute"/>
            <person name="Ahrendt S."/>
            <person name="Riley R."/>
            <person name="Andreopoulos W."/>
            <person name="Labutti K."/>
            <person name="Pangilinan J."/>
            <person name="Ruiz-Duenas F.J."/>
            <person name="Barrasa J.M."/>
            <person name="Sanchez-Garcia M."/>
            <person name="Camarero S."/>
            <person name="Miyauchi S."/>
            <person name="Serrano A."/>
            <person name="Linde D."/>
            <person name="Babiker R."/>
            <person name="Drula E."/>
            <person name="Ayuso-Fernandez I."/>
            <person name="Pacheco R."/>
            <person name="Padilla G."/>
            <person name="Ferreira P."/>
            <person name="Barriuso J."/>
            <person name="Kellner H."/>
            <person name="Castanera R."/>
            <person name="Alfaro M."/>
            <person name="Ramirez L."/>
            <person name="Pisabarro A.G."/>
            <person name="Kuo A."/>
            <person name="Tritt A."/>
            <person name="Lipzen A."/>
            <person name="He G."/>
            <person name="Yan M."/>
            <person name="Ng V."/>
            <person name="Cullen D."/>
            <person name="Martin F."/>
            <person name="Rosso M.-N."/>
            <person name="Henrissat B."/>
            <person name="Hibbett D."/>
            <person name="Martinez A.T."/>
            <person name="Grigoriev I.V."/>
        </authorList>
    </citation>
    <scope>NUCLEOTIDE SEQUENCE</scope>
    <source>
        <strain evidence="3">CBS 247.69</strain>
    </source>
</reference>
<protein>
    <recommendedName>
        <fullName evidence="2">Methyltransferase domain-containing protein</fullName>
    </recommendedName>
</protein>
<dbReference type="AlphaFoldDB" id="A0A9P6CC53"/>
<evidence type="ECO:0000313" key="3">
    <source>
        <dbReference type="EMBL" id="KAF9456760.1"/>
    </source>
</evidence>
<evidence type="ECO:0000313" key="4">
    <source>
        <dbReference type="Proteomes" id="UP000807353"/>
    </source>
</evidence>
<feature type="compositionally biased region" description="Low complexity" evidence="1">
    <location>
        <begin position="244"/>
        <end position="259"/>
    </location>
</feature>
<dbReference type="Proteomes" id="UP000807353">
    <property type="component" value="Unassembled WGS sequence"/>
</dbReference>
<feature type="compositionally biased region" description="Polar residues" evidence="1">
    <location>
        <begin position="260"/>
        <end position="273"/>
    </location>
</feature>
<dbReference type="PANTHER" id="PTHR43591">
    <property type="entry name" value="METHYLTRANSFERASE"/>
    <property type="match status" value="1"/>
</dbReference>
<name>A0A9P6CC53_9AGAR</name>
<accession>A0A9P6CC53</accession>
<keyword evidence="4" id="KW-1185">Reference proteome</keyword>
<dbReference type="InterPro" id="IPR029063">
    <property type="entry name" value="SAM-dependent_MTases_sf"/>
</dbReference>
<dbReference type="EMBL" id="MU150404">
    <property type="protein sequence ID" value="KAF9456760.1"/>
    <property type="molecule type" value="Genomic_DNA"/>
</dbReference>
<feature type="region of interest" description="Disordered" evidence="1">
    <location>
        <begin position="244"/>
        <end position="279"/>
    </location>
</feature>
<evidence type="ECO:0000259" key="2">
    <source>
        <dbReference type="Pfam" id="PF13649"/>
    </source>
</evidence>
<dbReference type="Pfam" id="PF13649">
    <property type="entry name" value="Methyltransf_25"/>
    <property type="match status" value="1"/>
</dbReference>